<accession>A0A6A5ZVR2</accession>
<dbReference type="RefSeq" id="XP_033517770.1">
    <property type="nucleotide sequence ID" value="XM_033667060.1"/>
</dbReference>
<protein>
    <recommendedName>
        <fullName evidence="3">F-box domain-containing protein</fullName>
    </recommendedName>
</protein>
<reference evidence="1" key="1">
    <citation type="journal article" date="2020" name="Stud. Mycol.">
        <title>101 Dothideomycetes genomes: a test case for predicting lifestyles and emergence of pathogens.</title>
        <authorList>
            <person name="Haridas S."/>
            <person name="Albert R."/>
            <person name="Binder M."/>
            <person name="Bloem J."/>
            <person name="Labutti K."/>
            <person name="Salamov A."/>
            <person name="Andreopoulos B."/>
            <person name="Baker S."/>
            <person name="Barry K."/>
            <person name="Bills G."/>
            <person name="Bluhm B."/>
            <person name="Cannon C."/>
            <person name="Castanera R."/>
            <person name="Culley D."/>
            <person name="Daum C."/>
            <person name="Ezra D."/>
            <person name="Gonzalez J."/>
            <person name="Henrissat B."/>
            <person name="Kuo A."/>
            <person name="Liang C."/>
            <person name="Lipzen A."/>
            <person name="Lutzoni F."/>
            <person name="Magnuson J."/>
            <person name="Mondo S."/>
            <person name="Nolan M."/>
            <person name="Ohm R."/>
            <person name="Pangilinan J."/>
            <person name="Park H.-J."/>
            <person name="Ramirez L."/>
            <person name="Alfaro M."/>
            <person name="Sun H."/>
            <person name="Tritt A."/>
            <person name="Yoshinaga Y."/>
            <person name="Zwiers L.-H."/>
            <person name="Turgeon B."/>
            <person name="Goodwin S."/>
            <person name="Spatafora J."/>
            <person name="Crous P."/>
            <person name="Grigoriev I."/>
        </authorList>
    </citation>
    <scope>NUCLEOTIDE SEQUENCE</scope>
    <source>
        <strain evidence="1">CBS 119687</strain>
    </source>
</reference>
<dbReference type="EMBL" id="ML977528">
    <property type="protein sequence ID" value="KAF2123376.1"/>
    <property type="molecule type" value="Genomic_DNA"/>
</dbReference>
<dbReference type="AlphaFoldDB" id="A0A6A5ZVR2"/>
<proteinExistence type="predicted"/>
<name>A0A6A5ZVR2_9PLEO</name>
<evidence type="ECO:0008006" key="3">
    <source>
        <dbReference type="Google" id="ProtNLM"/>
    </source>
</evidence>
<keyword evidence="2" id="KW-1185">Reference proteome</keyword>
<evidence type="ECO:0000313" key="1">
    <source>
        <dbReference type="EMBL" id="KAF2123376.1"/>
    </source>
</evidence>
<dbReference type="GeneID" id="54407492"/>
<organism evidence="1 2">
    <name type="scientific">Dothidotthia symphoricarpi CBS 119687</name>
    <dbReference type="NCBI Taxonomy" id="1392245"/>
    <lineage>
        <taxon>Eukaryota</taxon>
        <taxon>Fungi</taxon>
        <taxon>Dikarya</taxon>
        <taxon>Ascomycota</taxon>
        <taxon>Pezizomycotina</taxon>
        <taxon>Dothideomycetes</taxon>
        <taxon>Pleosporomycetidae</taxon>
        <taxon>Pleosporales</taxon>
        <taxon>Dothidotthiaceae</taxon>
        <taxon>Dothidotthia</taxon>
    </lineage>
</organism>
<gene>
    <name evidence="1" type="ORF">P153DRAFT_362076</name>
</gene>
<sequence length="402" mass="45489">MATTVLKLPDELLLNIALQPGFPEGAIVPSLRALSLTCRHLRPIAQEALIRTATVSIEHIWRLSELLGTQPSLASDRCDAMMIAYSRGPALAEQCYQTFCSITKDVRSLFNFEKRMKNSSLREEDFYSIGLLAVIAQSPGIRKLSLGSNFLDLLPMVTGVLDHERFLSEILISESYQQAQASLEARLEDLEVIYEQPIYNLSGTRLLSINDVSCLEQLNLRRFKHLKHVVIPFAYLADEGMRQASLDYYFFPSIHGTDFSTILPPSLESVMFSFDDTHKMMDTLWFDNLILSTTVFPCLERVGFQFELNVLSTAWLLCSRNSRFGQQQLDGFRKWSASKVAVRTTFGAAKFADSFRGKARVKSDVYVEGDIIEAIERSLATTHLQLEQDPELMEELGYKILT</sequence>
<dbReference type="Proteomes" id="UP000799771">
    <property type="component" value="Unassembled WGS sequence"/>
</dbReference>
<evidence type="ECO:0000313" key="2">
    <source>
        <dbReference type="Proteomes" id="UP000799771"/>
    </source>
</evidence>
<dbReference type="OrthoDB" id="3669482at2759"/>